<gene>
    <name evidence="1" type="ORF">RBI_I01601</name>
</gene>
<evidence type="ECO:0000313" key="1">
    <source>
        <dbReference type="EMBL" id="CCO05303.1"/>
    </source>
</evidence>
<evidence type="ECO:0008006" key="3">
    <source>
        <dbReference type="Google" id="ProtNLM"/>
    </source>
</evidence>
<organism evidence="1 2">
    <name type="scientific">Ruminococcus bicirculans</name>
    <name type="common">ex Wegman et al. 2014</name>
    <dbReference type="NCBI Taxonomy" id="1160721"/>
    <lineage>
        <taxon>Bacteria</taxon>
        <taxon>Bacillati</taxon>
        <taxon>Bacillota</taxon>
        <taxon>Clostridia</taxon>
        <taxon>Eubacteriales</taxon>
        <taxon>Oscillospiraceae</taxon>
        <taxon>Ruminococcus</taxon>
    </lineage>
</organism>
<protein>
    <recommendedName>
        <fullName evidence="3">Phage protein</fullName>
    </recommendedName>
</protein>
<accession>A0ABM9QH82</accession>
<name>A0ABM9QH82_9FIRM</name>
<reference evidence="1 2" key="1">
    <citation type="journal article" date="2014" name="Int. J. Syst. Evol. Microbiol.">
        <title>Complete genome of a new Firmicutes species belonging to the dominant human colonic microbiota ('Ruminococcus bicirculans') reveals two chromosomes and a selective capacity to utilize plant glucans.</title>
        <authorList>
            <consortium name="NISC Comparative Sequencing Program"/>
            <person name="Wegmann U."/>
            <person name="Louis P."/>
            <person name="Goesmann A."/>
            <person name="Henrissat B."/>
            <person name="Duncan S.H."/>
            <person name="Flint H.J."/>
        </authorList>
    </citation>
    <scope>NUCLEOTIDE SEQUENCE [LARGE SCALE GENOMIC DNA]</scope>
    <source>
        <strain evidence="1 2">80/3</strain>
    </source>
</reference>
<keyword evidence="2" id="KW-1185">Reference proteome</keyword>
<evidence type="ECO:0000313" key="2">
    <source>
        <dbReference type="Proteomes" id="UP000027600"/>
    </source>
</evidence>
<dbReference type="EMBL" id="HF545616">
    <property type="protein sequence ID" value="CCO05303.1"/>
    <property type="molecule type" value="Genomic_DNA"/>
</dbReference>
<dbReference type="Proteomes" id="UP000027600">
    <property type="component" value="Chromosome I"/>
</dbReference>
<dbReference type="RefSeq" id="WP_038672241.1">
    <property type="nucleotide sequence ID" value="NZ_HF545616.1"/>
</dbReference>
<proteinExistence type="predicted"/>
<sequence length="78" mass="9020">MIKLTIEISEHTTDELKPHYDRFNAIETAAGREPHTFEEYLEMVLTLGCHGFMIRNADRLESSLKAYYKQTGGDKIDE</sequence>